<evidence type="ECO:0000259" key="1">
    <source>
        <dbReference type="Pfam" id="PF01494"/>
    </source>
</evidence>
<protein>
    <submittedName>
        <fullName evidence="2">2-polyprenyl-6-methoxyphenol hydroxylase</fullName>
    </submittedName>
</protein>
<dbReference type="PANTHER" id="PTHR42685:SF22">
    <property type="entry name" value="CONDITIONED MEDIUM FACTOR RECEPTOR 1"/>
    <property type="match status" value="1"/>
</dbReference>
<gene>
    <name evidence="2" type="ORF">SAMN05216353_1105</name>
</gene>
<dbReference type="PANTHER" id="PTHR42685">
    <property type="entry name" value="GERANYLGERANYL DIPHOSPHATE REDUCTASE"/>
    <property type="match status" value="1"/>
</dbReference>
<keyword evidence="3" id="KW-1185">Reference proteome</keyword>
<dbReference type="OrthoDB" id="9806565at2"/>
<dbReference type="RefSeq" id="WP_089751487.1">
    <property type="nucleotide sequence ID" value="NZ_FOOG01000010.1"/>
</dbReference>
<reference evidence="3" key="1">
    <citation type="submission" date="2016-10" db="EMBL/GenBank/DDBJ databases">
        <authorList>
            <person name="Varghese N."/>
            <person name="Submissions S."/>
        </authorList>
    </citation>
    <scope>NUCLEOTIDE SEQUENCE [LARGE SCALE GENOMIC DNA]</scope>
    <source>
        <strain evidence="3">FP5</strain>
    </source>
</reference>
<dbReference type="PRINTS" id="PR00420">
    <property type="entry name" value="RNGMNOXGNASE"/>
</dbReference>
<dbReference type="AlphaFoldDB" id="A0A1I2LST4"/>
<feature type="domain" description="FAD-binding" evidence="1">
    <location>
        <begin position="5"/>
        <end position="330"/>
    </location>
</feature>
<dbReference type="Gene3D" id="3.50.50.60">
    <property type="entry name" value="FAD/NAD(P)-binding domain"/>
    <property type="match status" value="1"/>
</dbReference>
<sequence>MNDRFDVIIVGSRVAGSSLAIQLGKLGKTVLLLDKNSFPSDTLSTHHMSHVDYLKKLGVLDKVESKGLRQINRMRTYIGQSFVEGPRSSYTIIPKRDHLDHILLEEAERYEGVTFQPSTTVRNLLWEGDKVVGVSVDQKLGSSSYYGDLVVGADGKYSNIAKWAAAEEYHNQGALRPVLYGYYEGVEPLAEPVTEIFLHEGRIGFLFPMEKGRDCLGLEVHPEEFKTMMKDPQAQFESMYKKLYGMERRLAGASLQGKIIGTSGMPNFFRQAYGKGWALIGDAGHSKDPSTGLGINDAFMQAFLLAESIELYEEGESWEEVMRIFQEKRDAQLLPGFQLTLNYIQSLRSWTSNELALFQAMAANPMVWNKLVPKIADHLKEDSDDIPLLHQSVELEARQFGFEKEIREE</sequence>
<name>A0A1I2LST4_9BACI</name>
<dbReference type="InterPro" id="IPR036188">
    <property type="entry name" value="FAD/NAD-bd_sf"/>
</dbReference>
<accession>A0A1I2LST4</accession>
<organism evidence="2 3">
    <name type="scientific">Halobacillus alkaliphilus</name>
    <dbReference type="NCBI Taxonomy" id="396056"/>
    <lineage>
        <taxon>Bacteria</taxon>
        <taxon>Bacillati</taxon>
        <taxon>Bacillota</taxon>
        <taxon>Bacilli</taxon>
        <taxon>Bacillales</taxon>
        <taxon>Bacillaceae</taxon>
        <taxon>Halobacillus</taxon>
    </lineage>
</organism>
<evidence type="ECO:0000313" key="2">
    <source>
        <dbReference type="EMBL" id="SFF81569.1"/>
    </source>
</evidence>
<dbReference type="GO" id="GO:0071949">
    <property type="term" value="F:FAD binding"/>
    <property type="evidence" value="ECO:0007669"/>
    <property type="project" value="InterPro"/>
</dbReference>
<dbReference type="InterPro" id="IPR050407">
    <property type="entry name" value="Geranylgeranyl_reductase"/>
</dbReference>
<dbReference type="Pfam" id="PF01494">
    <property type="entry name" value="FAD_binding_3"/>
    <property type="match status" value="1"/>
</dbReference>
<dbReference type="EMBL" id="FOOG01000010">
    <property type="protein sequence ID" value="SFF81569.1"/>
    <property type="molecule type" value="Genomic_DNA"/>
</dbReference>
<dbReference type="SUPFAM" id="SSF51905">
    <property type="entry name" value="FAD/NAD(P)-binding domain"/>
    <property type="match status" value="1"/>
</dbReference>
<evidence type="ECO:0000313" key="3">
    <source>
        <dbReference type="Proteomes" id="UP000198897"/>
    </source>
</evidence>
<dbReference type="Proteomes" id="UP000198897">
    <property type="component" value="Unassembled WGS sequence"/>
</dbReference>
<dbReference type="InterPro" id="IPR002938">
    <property type="entry name" value="FAD-bd"/>
</dbReference>
<proteinExistence type="predicted"/>